<feature type="non-terminal residue" evidence="1">
    <location>
        <position position="1"/>
    </location>
</feature>
<name>A0A9N9NAQ5_9GLOM</name>
<accession>A0A9N9NAQ5</accession>
<dbReference type="Proteomes" id="UP000789342">
    <property type="component" value="Unassembled WGS sequence"/>
</dbReference>
<protein>
    <submittedName>
        <fullName evidence="1">6237_t:CDS:1</fullName>
    </submittedName>
</protein>
<keyword evidence="2" id="KW-1185">Reference proteome</keyword>
<evidence type="ECO:0000313" key="1">
    <source>
        <dbReference type="EMBL" id="CAG8717783.1"/>
    </source>
</evidence>
<dbReference type="EMBL" id="CAJVPV010021401">
    <property type="protein sequence ID" value="CAG8717783.1"/>
    <property type="molecule type" value="Genomic_DNA"/>
</dbReference>
<dbReference type="AlphaFoldDB" id="A0A9N9NAQ5"/>
<reference evidence="1" key="1">
    <citation type="submission" date="2021-06" db="EMBL/GenBank/DDBJ databases">
        <authorList>
            <person name="Kallberg Y."/>
            <person name="Tangrot J."/>
            <person name="Rosling A."/>
        </authorList>
    </citation>
    <scope>NUCLEOTIDE SEQUENCE</scope>
    <source>
        <strain evidence="1">CL551</strain>
    </source>
</reference>
<sequence length="88" mass="10006">SSQRFDSIAQAVTSMMEIVKLHCNKYQTINFLIVNRDNREALGCRVNPFVKSLKSPCSKTPFSTSQHQEVDLTASFTIVLLIRRAFIN</sequence>
<evidence type="ECO:0000313" key="2">
    <source>
        <dbReference type="Proteomes" id="UP000789342"/>
    </source>
</evidence>
<organism evidence="1 2">
    <name type="scientific">Acaulospora morrowiae</name>
    <dbReference type="NCBI Taxonomy" id="94023"/>
    <lineage>
        <taxon>Eukaryota</taxon>
        <taxon>Fungi</taxon>
        <taxon>Fungi incertae sedis</taxon>
        <taxon>Mucoromycota</taxon>
        <taxon>Glomeromycotina</taxon>
        <taxon>Glomeromycetes</taxon>
        <taxon>Diversisporales</taxon>
        <taxon>Acaulosporaceae</taxon>
        <taxon>Acaulospora</taxon>
    </lineage>
</organism>
<gene>
    <name evidence="1" type="ORF">AMORRO_LOCUS13134</name>
</gene>
<proteinExistence type="predicted"/>
<comment type="caution">
    <text evidence="1">The sequence shown here is derived from an EMBL/GenBank/DDBJ whole genome shotgun (WGS) entry which is preliminary data.</text>
</comment>